<accession>A0A4P1R0F7</accession>
<organism evidence="1 2">
    <name type="scientific">Lupinus angustifolius</name>
    <name type="common">Narrow-leaved blue lupine</name>
    <dbReference type="NCBI Taxonomy" id="3871"/>
    <lineage>
        <taxon>Eukaryota</taxon>
        <taxon>Viridiplantae</taxon>
        <taxon>Streptophyta</taxon>
        <taxon>Embryophyta</taxon>
        <taxon>Tracheophyta</taxon>
        <taxon>Spermatophyta</taxon>
        <taxon>Magnoliopsida</taxon>
        <taxon>eudicotyledons</taxon>
        <taxon>Gunneridae</taxon>
        <taxon>Pentapetalae</taxon>
        <taxon>rosids</taxon>
        <taxon>fabids</taxon>
        <taxon>Fabales</taxon>
        <taxon>Fabaceae</taxon>
        <taxon>Papilionoideae</taxon>
        <taxon>50 kb inversion clade</taxon>
        <taxon>genistoids sensu lato</taxon>
        <taxon>core genistoids</taxon>
        <taxon>Genisteae</taxon>
        <taxon>Lupinus</taxon>
    </lineage>
</organism>
<name>A0A4P1R0F7_LUPAN</name>
<dbReference type="Gramene" id="OIV98708">
    <property type="protein sequence ID" value="OIV98708"/>
    <property type="gene ID" value="TanjilG_24879"/>
</dbReference>
<proteinExistence type="predicted"/>
<dbReference type="Proteomes" id="UP000188354">
    <property type="component" value="Chromosome LG13"/>
</dbReference>
<evidence type="ECO:0000313" key="2">
    <source>
        <dbReference type="Proteomes" id="UP000188354"/>
    </source>
</evidence>
<keyword evidence="2" id="KW-1185">Reference proteome</keyword>
<dbReference type="AlphaFoldDB" id="A0A4P1R0F7"/>
<dbReference type="EMBL" id="CM007373">
    <property type="protein sequence ID" value="OIV98708.1"/>
    <property type="molecule type" value="Genomic_DNA"/>
</dbReference>
<sequence length="171" mass="18605">MESSELHSIPRISLRQHEELCSPKGSPFCASESSSVNGLGLLRTRLSCASSVPLSPTLVSSPERELSHVWNESEKFANSISQRKQQWEIPVFSLPSAPPSHRVSLSLSTLAPLLPRRKQWAAISALVVGQPVAGTRPPKLTPLSRPFVLLNPTTKVSHVELPISSQNCEGN</sequence>
<protein>
    <submittedName>
        <fullName evidence="1">Uncharacterized protein</fullName>
    </submittedName>
</protein>
<reference evidence="1 2" key="1">
    <citation type="journal article" date="2017" name="Plant Biotechnol. J.">
        <title>A comprehensive draft genome sequence for lupin (Lupinus angustifolius), an emerging health food: insights into plant-microbe interactions and legume evolution.</title>
        <authorList>
            <person name="Hane J.K."/>
            <person name="Ming Y."/>
            <person name="Kamphuis L.G."/>
            <person name="Nelson M.N."/>
            <person name="Garg G."/>
            <person name="Atkins C.A."/>
            <person name="Bayer P.E."/>
            <person name="Bravo A."/>
            <person name="Bringans S."/>
            <person name="Cannon S."/>
            <person name="Edwards D."/>
            <person name="Foley R."/>
            <person name="Gao L.L."/>
            <person name="Harrison M.J."/>
            <person name="Huang W."/>
            <person name="Hurgobin B."/>
            <person name="Li S."/>
            <person name="Liu C.W."/>
            <person name="McGrath A."/>
            <person name="Morahan G."/>
            <person name="Murray J."/>
            <person name="Weller J."/>
            <person name="Jian J."/>
            <person name="Singh K.B."/>
        </authorList>
    </citation>
    <scope>NUCLEOTIDE SEQUENCE [LARGE SCALE GENOMIC DNA]</scope>
    <source>
        <strain evidence="2">cv. Tanjil</strain>
        <tissue evidence="1">Whole plant</tissue>
    </source>
</reference>
<gene>
    <name evidence="1" type="ORF">TanjilG_24879</name>
</gene>
<evidence type="ECO:0000313" key="1">
    <source>
        <dbReference type="EMBL" id="OIV98708.1"/>
    </source>
</evidence>